<evidence type="ECO:0000256" key="4">
    <source>
        <dbReference type="ARBA" id="ARBA00022475"/>
    </source>
</evidence>
<evidence type="ECO:0000259" key="18">
    <source>
        <dbReference type="PROSITE" id="PS50893"/>
    </source>
</evidence>
<organism evidence="19 20">
    <name type="scientific">Kribbella kalugense</name>
    <dbReference type="NCBI Taxonomy" id="2512221"/>
    <lineage>
        <taxon>Bacteria</taxon>
        <taxon>Bacillati</taxon>
        <taxon>Actinomycetota</taxon>
        <taxon>Actinomycetes</taxon>
        <taxon>Propionibacteriales</taxon>
        <taxon>Kribbellaceae</taxon>
        <taxon>Kribbella</taxon>
    </lineage>
</organism>
<evidence type="ECO:0000256" key="13">
    <source>
        <dbReference type="ARBA" id="ARBA00038416"/>
    </source>
</evidence>
<keyword evidence="9 19" id="KW-0067">ATP-binding</keyword>
<dbReference type="SMART" id="SM00382">
    <property type="entry name" value="AAA"/>
    <property type="match status" value="1"/>
</dbReference>
<dbReference type="EC" id="7.4.2.10" evidence="14"/>
<dbReference type="RefSeq" id="WP_134117631.1">
    <property type="nucleotide sequence ID" value="NZ_SODF01000001.1"/>
</dbReference>
<dbReference type="Pfam" id="PF00005">
    <property type="entry name" value="ABC_tran"/>
    <property type="match status" value="1"/>
</dbReference>
<dbReference type="InterPro" id="IPR013563">
    <property type="entry name" value="Oligopep_ABC_C"/>
</dbReference>
<evidence type="ECO:0000256" key="14">
    <source>
        <dbReference type="ARBA" id="ARBA00039050"/>
    </source>
</evidence>
<proteinExistence type="inferred from homology"/>
<dbReference type="PANTHER" id="PTHR43776:SF15">
    <property type="entry name" value="GLUTATHIONE IMPORT ATP-BINDING PROTEIN GSIA"/>
    <property type="match status" value="1"/>
</dbReference>
<dbReference type="Pfam" id="PF08352">
    <property type="entry name" value="oligo_HPY"/>
    <property type="match status" value="1"/>
</dbReference>
<dbReference type="InterPro" id="IPR017871">
    <property type="entry name" value="ABC_transporter-like_CS"/>
</dbReference>
<dbReference type="Gene3D" id="3.40.50.300">
    <property type="entry name" value="P-loop containing nucleotide triphosphate hydrolases"/>
    <property type="match status" value="1"/>
</dbReference>
<evidence type="ECO:0000256" key="6">
    <source>
        <dbReference type="ARBA" id="ARBA00022737"/>
    </source>
</evidence>
<name>A0A4R8A0Y2_9ACTN</name>
<keyword evidence="5" id="KW-0997">Cell inner membrane</keyword>
<evidence type="ECO:0000256" key="15">
    <source>
        <dbReference type="ARBA" id="ARBA00041187"/>
    </source>
</evidence>
<dbReference type="PANTHER" id="PTHR43776">
    <property type="entry name" value="TRANSPORT ATP-BINDING PROTEIN"/>
    <property type="match status" value="1"/>
</dbReference>
<dbReference type="InterPro" id="IPR027417">
    <property type="entry name" value="P-loop_NTPase"/>
</dbReference>
<sequence>MADLLELIDISKTFDVRSGGRRATLSAVDHVSLTVRPGTTLGIVGESGCGKSTLARVIVGLHLADDGELVFDGKQMLTGKRRTPGELKQMQMVFQDPSSALNPRATISESIAFPLQVQGASKSVIAERVATVMRDVGLPAAYASRYPHQLSGGQRQRVNIARALALQPKLVVLDEAVSALDKSIQAQVLNLLSDLQDEYGLTYVFISHDLNVVRYLSDDVAVMYLGQVVEQGSAQQLYDEPKHPYTQLLLSSVPTLDPAESTRDEPVDTADSTEIPSPIDPPSGCRFRTRCPFATDLCAQVVPVPIQVGEGRTVACHLYTTP</sequence>
<evidence type="ECO:0000256" key="16">
    <source>
        <dbReference type="ARBA" id="ARBA00047640"/>
    </source>
</evidence>
<dbReference type="AlphaFoldDB" id="A0A4R8A0Y2"/>
<feature type="domain" description="ABC transporter" evidence="18">
    <location>
        <begin position="5"/>
        <end position="250"/>
    </location>
</feature>
<dbReference type="SUPFAM" id="SSF52540">
    <property type="entry name" value="P-loop containing nucleoside triphosphate hydrolases"/>
    <property type="match status" value="1"/>
</dbReference>
<dbReference type="InterPro" id="IPR003439">
    <property type="entry name" value="ABC_transporter-like_ATP-bd"/>
</dbReference>
<evidence type="ECO:0000256" key="8">
    <source>
        <dbReference type="ARBA" id="ARBA00022801"/>
    </source>
</evidence>
<evidence type="ECO:0000256" key="11">
    <source>
        <dbReference type="ARBA" id="ARBA00023136"/>
    </source>
</evidence>
<evidence type="ECO:0000256" key="2">
    <source>
        <dbReference type="ARBA" id="ARBA00011469"/>
    </source>
</evidence>
<comment type="subunit">
    <text evidence="2">The complex is composed of two ATP-binding proteins (GsiA), two transmembrane proteins (GsiC and GsiD) and a solute-binding protein (GsiB).</text>
</comment>
<comment type="catalytic activity">
    <reaction evidence="16">
        <text>glutathione(out) + ATP + H2O = glutathione(in) + ADP + phosphate + H(+)</text>
        <dbReference type="Rhea" id="RHEA:29791"/>
        <dbReference type="ChEBI" id="CHEBI:15377"/>
        <dbReference type="ChEBI" id="CHEBI:15378"/>
        <dbReference type="ChEBI" id="CHEBI:30616"/>
        <dbReference type="ChEBI" id="CHEBI:43474"/>
        <dbReference type="ChEBI" id="CHEBI:57925"/>
        <dbReference type="ChEBI" id="CHEBI:456216"/>
        <dbReference type="EC" id="7.4.2.10"/>
    </reaction>
</comment>
<dbReference type="GO" id="GO:0005524">
    <property type="term" value="F:ATP binding"/>
    <property type="evidence" value="ECO:0007669"/>
    <property type="project" value="UniProtKB-KW"/>
</dbReference>
<evidence type="ECO:0000313" key="20">
    <source>
        <dbReference type="Proteomes" id="UP000295447"/>
    </source>
</evidence>
<evidence type="ECO:0000256" key="12">
    <source>
        <dbReference type="ARBA" id="ARBA00037530"/>
    </source>
</evidence>
<dbReference type="InterPro" id="IPR050319">
    <property type="entry name" value="ABC_transp_ATP-bind"/>
</dbReference>
<dbReference type="EMBL" id="SODF01000001">
    <property type="protein sequence ID" value="TDW23211.1"/>
    <property type="molecule type" value="Genomic_DNA"/>
</dbReference>
<dbReference type="NCBIfam" id="TIGR01727">
    <property type="entry name" value="oligo_HPY"/>
    <property type="match status" value="1"/>
</dbReference>
<evidence type="ECO:0000256" key="7">
    <source>
        <dbReference type="ARBA" id="ARBA00022741"/>
    </source>
</evidence>
<keyword evidence="10" id="KW-1278">Translocase</keyword>
<comment type="function">
    <text evidence="12">Part of the ABC transporter complex GsiABCD involved in glutathione import. Responsible for energy coupling to the transport system.</text>
</comment>
<protein>
    <recommendedName>
        <fullName evidence="15">Glutathione import ATP-binding protein GsiA</fullName>
        <ecNumber evidence="14">7.4.2.10</ecNumber>
    </recommendedName>
</protein>
<evidence type="ECO:0000256" key="17">
    <source>
        <dbReference type="SAM" id="MobiDB-lite"/>
    </source>
</evidence>
<accession>A0A4R8A0Y2</accession>
<keyword evidence="7" id="KW-0547">Nucleotide-binding</keyword>
<dbReference type="GO" id="GO:0055085">
    <property type="term" value="P:transmembrane transport"/>
    <property type="evidence" value="ECO:0007669"/>
    <property type="project" value="UniProtKB-ARBA"/>
</dbReference>
<dbReference type="PROSITE" id="PS50893">
    <property type="entry name" value="ABC_TRANSPORTER_2"/>
    <property type="match status" value="1"/>
</dbReference>
<dbReference type="GO" id="GO:0005886">
    <property type="term" value="C:plasma membrane"/>
    <property type="evidence" value="ECO:0007669"/>
    <property type="project" value="UniProtKB-SubCell"/>
</dbReference>
<comment type="caution">
    <text evidence="19">The sequence shown here is derived from an EMBL/GenBank/DDBJ whole genome shotgun (WGS) entry which is preliminary data.</text>
</comment>
<keyword evidence="8" id="KW-0378">Hydrolase</keyword>
<evidence type="ECO:0000256" key="3">
    <source>
        <dbReference type="ARBA" id="ARBA00022448"/>
    </source>
</evidence>
<reference evidence="19 20" key="1">
    <citation type="submission" date="2019-03" db="EMBL/GenBank/DDBJ databases">
        <title>Genomic Encyclopedia of Type Strains, Phase III (KMG-III): the genomes of soil and plant-associated and newly described type strains.</title>
        <authorList>
            <person name="Whitman W."/>
        </authorList>
    </citation>
    <scope>NUCLEOTIDE SEQUENCE [LARGE SCALE GENOMIC DNA]</scope>
    <source>
        <strain evidence="19 20">VKM Ac-2570</strain>
    </source>
</reference>
<evidence type="ECO:0000256" key="5">
    <source>
        <dbReference type="ARBA" id="ARBA00022519"/>
    </source>
</evidence>
<keyword evidence="6" id="KW-0677">Repeat</keyword>
<keyword evidence="11" id="KW-0472">Membrane</keyword>
<evidence type="ECO:0000256" key="1">
    <source>
        <dbReference type="ARBA" id="ARBA00004533"/>
    </source>
</evidence>
<dbReference type="Proteomes" id="UP000295447">
    <property type="component" value="Unassembled WGS sequence"/>
</dbReference>
<comment type="similarity">
    <text evidence="13">Belongs to the ABC transporter superfamily. Glutathione importer (TC 3.A.1.5.11) family.</text>
</comment>
<dbReference type="PROSITE" id="PS00211">
    <property type="entry name" value="ABC_TRANSPORTER_1"/>
    <property type="match status" value="1"/>
</dbReference>
<evidence type="ECO:0000313" key="19">
    <source>
        <dbReference type="EMBL" id="TDW23211.1"/>
    </source>
</evidence>
<keyword evidence="20" id="KW-1185">Reference proteome</keyword>
<dbReference type="CDD" id="cd03257">
    <property type="entry name" value="ABC_NikE_OppD_transporters"/>
    <property type="match status" value="1"/>
</dbReference>
<dbReference type="GO" id="GO:0015833">
    <property type="term" value="P:peptide transport"/>
    <property type="evidence" value="ECO:0007669"/>
    <property type="project" value="InterPro"/>
</dbReference>
<evidence type="ECO:0000256" key="10">
    <source>
        <dbReference type="ARBA" id="ARBA00022967"/>
    </source>
</evidence>
<dbReference type="OrthoDB" id="5357528at2"/>
<gene>
    <name evidence="19" type="ORF">EV650_2062</name>
</gene>
<keyword evidence="4" id="KW-1003">Cell membrane</keyword>
<dbReference type="FunFam" id="3.40.50.300:FF:000016">
    <property type="entry name" value="Oligopeptide ABC transporter ATP-binding component"/>
    <property type="match status" value="1"/>
</dbReference>
<dbReference type="InterPro" id="IPR003593">
    <property type="entry name" value="AAA+_ATPase"/>
</dbReference>
<comment type="subcellular location">
    <subcellularLocation>
        <location evidence="1">Cell inner membrane</location>
    </subcellularLocation>
</comment>
<evidence type="ECO:0000256" key="9">
    <source>
        <dbReference type="ARBA" id="ARBA00022840"/>
    </source>
</evidence>
<feature type="region of interest" description="Disordered" evidence="17">
    <location>
        <begin position="256"/>
        <end position="281"/>
    </location>
</feature>
<dbReference type="GO" id="GO:0016887">
    <property type="term" value="F:ATP hydrolysis activity"/>
    <property type="evidence" value="ECO:0007669"/>
    <property type="project" value="InterPro"/>
</dbReference>
<keyword evidence="3" id="KW-0813">Transport</keyword>